<evidence type="ECO:0000313" key="2">
    <source>
        <dbReference type="Proteomes" id="UP000218287"/>
    </source>
</evidence>
<sequence>MKHFNHFVTVAESTAPVIYARFFWAISGCKANLVPINKSNNRYVEKKNFSLNKFLTNRQLTQDETPSTNIQASTAIKLSVYRLVSNRLTYGGEMLVGSADTETCTARTNFNITAESVNC</sequence>
<keyword evidence="2" id="KW-1185">Reference proteome</keyword>
<dbReference type="Proteomes" id="UP000218287">
    <property type="component" value="Chromosome"/>
</dbReference>
<proteinExistence type="predicted"/>
<evidence type="ECO:0000313" key="1">
    <source>
        <dbReference type="EMBL" id="BAY18523.1"/>
    </source>
</evidence>
<accession>A0A1Z4GM02</accession>
<dbReference type="EMBL" id="AP018174">
    <property type="protein sequence ID" value="BAY18523.1"/>
    <property type="molecule type" value="Genomic_DNA"/>
</dbReference>
<organism evidence="1 2">
    <name type="scientific">Anabaenopsis circularis NIES-21</name>
    <dbReference type="NCBI Taxonomy" id="1085406"/>
    <lineage>
        <taxon>Bacteria</taxon>
        <taxon>Bacillati</taxon>
        <taxon>Cyanobacteriota</taxon>
        <taxon>Cyanophyceae</taxon>
        <taxon>Nostocales</taxon>
        <taxon>Nodulariaceae</taxon>
        <taxon>Anabaenopsis</taxon>
    </lineage>
</organism>
<protein>
    <submittedName>
        <fullName evidence="1">Uncharacterized protein</fullName>
    </submittedName>
</protein>
<gene>
    <name evidence="1" type="ORF">NIES21_43700</name>
</gene>
<name>A0A1Z4GM02_9CYAN</name>
<dbReference type="OrthoDB" id="9920597at2"/>
<reference evidence="1 2" key="1">
    <citation type="submission" date="2017-06" db="EMBL/GenBank/DDBJ databases">
        <title>Genome sequencing of cyanobaciteial culture collection at National Institute for Environmental Studies (NIES).</title>
        <authorList>
            <person name="Hirose Y."/>
            <person name="Shimura Y."/>
            <person name="Fujisawa T."/>
            <person name="Nakamura Y."/>
            <person name="Kawachi M."/>
        </authorList>
    </citation>
    <scope>NUCLEOTIDE SEQUENCE [LARGE SCALE GENOMIC DNA]</scope>
    <source>
        <strain evidence="1 2">NIES-21</strain>
    </source>
</reference>
<dbReference type="AlphaFoldDB" id="A0A1Z4GM02"/>